<evidence type="ECO:0000256" key="1">
    <source>
        <dbReference type="ARBA" id="ARBA00008881"/>
    </source>
</evidence>
<dbReference type="PANTHER" id="PTHR22934:SF25">
    <property type="entry name" value="DEVELOPMENTAL REGULATORY PROTEIN WETA"/>
    <property type="match status" value="1"/>
</dbReference>
<feature type="region of interest" description="Disordered" evidence="8">
    <location>
        <begin position="238"/>
        <end position="497"/>
    </location>
</feature>
<reference evidence="10" key="1">
    <citation type="journal article" date="2017" name="Genome Biol.">
        <title>Comparative genomics reveals high biological diversity and specific adaptations in the industrially and medically important fungal genus Aspergillus.</title>
        <authorList>
            <person name="de Vries R.P."/>
            <person name="Riley R."/>
            <person name="Wiebenga A."/>
            <person name="Aguilar-Osorio G."/>
            <person name="Amillis S."/>
            <person name="Uchima C.A."/>
            <person name="Anderluh G."/>
            <person name="Asadollahi M."/>
            <person name="Askin M."/>
            <person name="Barry K."/>
            <person name="Battaglia E."/>
            <person name="Bayram O."/>
            <person name="Benocci T."/>
            <person name="Braus-Stromeyer S.A."/>
            <person name="Caldana C."/>
            <person name="Canovas D."/>
            <person name="Cerqueira G.C."/>
            <person name="Chen F."/>
            <person name="Chen W."/>
            <person name="Choi C."/>
            <person name="Clum A."/>
            <person name="Dos Santos R.A."/>
            <person name="Damasio A.R."/>
            <person name="Diallinas G."/>
            <person name="Emri T."/>
            <person name="Fekete E."/>
            <person name="Flipphi M."/>
            <person name="Freyberg S."/>
            <person name="Gallo A."/>
            <person name="Gournas C."/>
            <person name="Habgood R."/>
            <person name="Hainaut M."/>
            <person name="Harispe M.L."/>
            <person name="Henrissat B."/>
            <person name="Hilden K.S."/>
            <person name="Hope R."/>
            <person name="Hossain A."/>
            <person name="Karabika E."/>
            <person name="Karaffa L."/>
            <person name="Karanyi Z."/>
            <person name="Krasevec N."/>
            <person name="Kuo A."/>
            <person name="Kusch H."/>
            <person name="LaButti K."/>
            <person name="Lagendijk E.L."/>
            <person name="Lapidus A."/>
            <person name="Levasseur A."/>
            <person name="Lindquist E."/>
            <person name="Lipzen A."/>
            <person name="Logrieco A.F."/>
            <person name="MacCabe A."/>
            <person name="Maekelae M.R."/>
            <person name="Malavazi I."/>
            <person name="Melin P."/>
            <person name="Meyer V."/>
            <person name="Mielnichuk N."/>
            <person name="Miskei M."/>
            <person name="Molnar A.P."/>
            <person name="Mule G."/>
            <person name="Ngan C.Y."/>
            <person name="Orejas M."/>
            <person name="Orosz E."/>
            <person name="Ouedraogo J.P."/>
            <person name="Overkamp K.M."/>
            <person name="Park H.-S."/>
            <person name="Perrone G."/>
            <person name="Piumi F."/>
            <person name="Punt P.J."/>
            <person name="Ram A.F."/>
            <person name="Ramon A."/>
            <person name="Rauscher S."/>
            <person name="Record E."/>
            <person name="Riano-Pachon D.M."/>
            <person name="Robert V."/>
            <person name="Roehrig J."/>
            <person name="Ruller R."/>
            <person name="Salamov A."/>
            <person name="Salih N.S."/>
            <person name="Samson R.A."/>
            <person name="Sandor E."/>
            <person name="Sanguinetti M."/>
            <person name="Schuetze T."/>
            <person name="Sepcic K."/>
            <person name="Shelest E."/>
            <person name="Sherlock G."/>
            <person name="Sophianopoulou V."/>
            <person name="Squina F.M."/>
            <person name="Sun H."/>
            <person name="Susca A."/>
            <person name="Todd R.B."/>
            <person name="Tsang A."/>
            <person name="Unkles S.E."/>
            <person name="van de Wiele N."/>
            <person name="van Rossen-Uffink D."/>
            <person name="Oliveira J.V."/>
            <person name="Vesth T.C."/>
            <person name="Visser J."/>
            <person name="Yu J.-H."/>
            <person name="Zhou M."/>
            <person name="Andersen M.R."/>
            <person name="Archer D.B."/>
            <person name="Baker S.E."/>
            <person name="Benoit I."/>
            <person name="Brakhage A.A."/>
            <person name="Braus G.H."/>
            <person name="Fischer R."/>
            <person name="Frisvad J.C."/>
            <person name="Goldman G.H."/>
            <person name="Houbraken J."/>
            <person name="Oakley B."/>
            <person name="Pocsi I."/>
            <person name="Scazzocchio C."/>
            <person name="Seiboth B."/>
            <person name="vanKuyk P.A."/>
            <person name="Wortman J."/>
            <person name="Dyer P.S."/>
            <person name="Grigoriev I.V."/>
        </authorList>
    </citation>
    <scope>NUCLEOTIDE SEQUENCE [LARGE SCALE GENOMIC DNA]</scope>
    <source>
        <strain evidence="10">CBS 101740 / IMI 381727 / IBT 21946</strain>
    </source>
</reference>
<dbReference type="OrthoDB" id="2575228at2759"/>
<evidence type="ECO:0000256" key="5">
    <source>
        <dbReference type="ARBA" id="ARBA00023159"/>
    </source>
</evidence>
<evidence type="ECO:0000256" key="7">
    <source>
        <dbReference type="ARBA" id="ARBA00023321"/>
    </source>
</evidence>
<comment type="similarity">
    <text evidence="1">Belongs to the wetA family.</text>
</comment>
<evidence type="ECO:0000256" key="4">
    <source>
        <dbReference type="ARBA" id="ARBA00023015"/>
    </source>
</evidence>
<feature type="compositionally biased region" description="Polar residues" evidence="8">
    <location>
        <begin position="362"/>
        <end position="372"/>
    </location>
</feature>
<keyword evidence="3" id="KW-0749">Sporulation</keyword>
<name>A0A1L9USR4_ASPBC</name>
<dbReference type="PANTHER" id="PTHR22934">
    <property type="entry name" value="PROTEIN ESC1/WETA-RELATED"/>
    <property type="match status" value="1"/>
</dbReference>
<evidence type="ECO:0000256" key="6">
    <source>
        <dbReference type="ARBA" id="ARBA00023163"/>
    </source>
</evidence>
<keyword evidence="5" id="KW-0010">Activator</keyword>
<feature type="region of interest" description="Disordered" evidence="8">
    <location>
        <begin position="514"/>
        <end position="537"/>
    </location>
</feature>
<dbReference type="GeneID" id="93574900"/>
<keyword evidence="4" id="KW-0805">Transcription regulation</keyword>
<keyword evidence="7" id="KW-0183">Conidiation</keyword>
<dbReference type="Proteomes" id="UP000184499">
    <property type="component" value="Unassembled WGS sequence"/>
</dbReference>
<feature type="compositionally biased region" description="Low complexity" evidence="8">
    <location>
        <begin position="276"/>
        <end position="318"/>
    </location>
</feature>
<dbReference type="VEuPathDB" id="FungiDB:ASPBRDRAFT_27653"/>
<dbReference type="GO" id="GO:0048315">
    <property type="term" value="P:conidium formation"/>
    <property type="evidence" value="ECO:0007669"/>
    <property type="project" value="UniProtKB-KW"/>
</dbReference>
<dbReference type="GO" id="GO:0030435">
    <property type="term" value="P:sporulation resulting in formation of a cellular spore"/>
    <property type="evidence" value="ECO:0007669"/>
    <property type="project" value="UniProtKB-KW"/>
</dbReference>
<sequence>MFAQQFDHSLNDLDLFNQYVNMDNSSVDGNKDVSFPGDLDQIFQFESLSSDCGEHSPAISTSTAQPHQQPAQTWSKDFWCLPQNVDSSTSQGQNFSLQDTVHPSAVSELGANFEASPTACAPETRPSPTTPPATPSRKTTKSAVTTPKVIRRHREPNDRRGPLHKQSFSPGITRSSQPQRTRMAYPEAWAQRFNNFSFRSSDDRLPLSPPPSDILIQQENMAADNSAAHLNRTEALPKASAEMPPQYDTGIFNQSPAISMPSPSTAALAGQPPRYLSQSSGSGLPTSSPPSADDIFSSPHSSGPQSMSSWHSDSLGSSGIPYSTPDLSGQDGQAWWSPVAARVPQRQPSYQQMVASPAAQRPIQNSTSQSDMLQGGLMIQLDPSSYDLSNTHSSFSSSGLPSAPHGHESRAYMQPTAASVDSSSFVTPQMPPTHSRSPSLSPGSGSPKSGSMMHNGGHRRSFQRQSMNRKLSSNSMSAPKPVKGLHNSSGSPKGGNKAVTVSFVNFTQNDSKRILTGVAPSGSSKTKARREQEARARRREISEAALQAVRRAGGDVEALEAILC</sequence>
<feature type="compositionally biased region" description="Polar residues" evidence="8">
    <location>
        <begin position="166"/>
        <end position="180"/>
    </location>
</feature>
<proteinExistence type="inferred from homology"/>
<dbReference type="EMBL" id="KV878681">
    <property type="protein sequence ID" value="OJJ74640.1"/>
    <property type="molecule type" value="Genomic_DNA"/>
</dbReference>
<dbReference type="RefSeq" id="XP_067481888.1">
    <property type="nucleotide sequence ID" value="XM_067622412.1"/>
</dbReference>
<accession>A0A1L9USR4</accession>
<evidence type="ECO:0000313" key="10">
    <source>
        <dbReference type="Proteomes" id="UP000184499"/>
    </source>
</evidence>
<feature type="region of interest" description="Disordered" evidence="8">
    <location>
        <begin position="116"/>
        <end position="182"/>
    </location>
</feature>
<dbReference type="InterPro" id="IPR040112">
    <property type="entry name" value="WetA"/>
</dbReference>
<dbReference type="AlphaFoldDB" id="A0A1L9USR4"/>
<keyword evidence="6" id="KW-0804">Transcription</keyword>
<feature type="compositionally biased region" description="Low complexity" evidence="8">
    <location>
        <begin position="435"/>
        <end position="451"/>
    </location>
</feature>
<gene>
    <name evidence="9" type="ORF">ASPBRDRAFT_27653</name>
</gene>
<evidence type="ECO:0000256" key="3">
    <source>
        <dbReference type="ARBA" id="ARBA00022969"/>
    </source>
</evidence>
<feature type="compositionally biased region" description="Polar residues" evidence="8">
    <location>
        <begin position="463"/>
        <end position="477"/>
    </location>
</feature>
<feature type="compositionally biased region" description="Polar residues" evidence="8">
    <location>
        <begin position="251"/>
        <end position="265"/>
    </location>
</feature>
<protein>
    <recommendedName>
        <fullName evidence="2">Developmental regulatory protein wetA</fullName>
    </recommendedName>
</protein>
<evidence type="ECO:0000256" key="2">
    <source>
        <dbReference type="ARBA" id="ARBA00015342"/>
    </source>
</evidence>
<dbReference type="OMA" id="MFAQPFD"/>
<keyword evidence="10" id="KW-1185">Reference proteome</keyword>
<feature type="compositionally biased region" description="Polar residues" evidence="8">
    <location>
        <begin position="382"/>
        <end position="392"/>
    </location>
</feature>
<evidence type="ECO:0000256" key="8">
    <source>
        <dbReference type="SAM" id="MobiDB-lite"/>
    </source>
</evidence>
<organism evidence="9 10">
    <name type="scientific">Aspergillus brasiliensis (strain CBS 101740 / IMI 381727 / IBT 21946)</name>
    <dbReference type="NCBI Taxonomy" id="767769"/>
    <lineage>
        <taxon>Eukaryota</taxon>
        <taxon>Fungi</taxon>
        <taxon>Dikarya</taxon>
        <taxon>Ascomycota</taxon>
        <taxon>Pezizomycotina</taxon>
        <taxon>Eurotiomycetes</taxon>
        <taxon>Eurotiomycetidae</taxon>
        <taxon>Eurotiales</taxon>
        <taxon>Aspergillaceae</taxon>
        <taxon>Aspergillus</taxon>
        <taxon>Aspergillus subgen. Circumdati</taxon>
    </lineage>
</organism>
<feature type="compositionally biased region" description="Polar residues" evidence="8">
    <location>
        <begin position="416"/>
        <end position="427"/>
    </location>
</feature>
<evidence type="ECO:0000313" key="9">
    <source>
        <dbReference type="EMBL" id="OJJ74640.1"/>
    </source>
</evidence>
<dbReference type="STRING" id="767769.A0A1L9USR4"/>